<sequence length="365" mass="38689">MSLDERQELGQAVRAACARLCSEERVRRVAYECGGFDAELWTVLCGQVGVGAIGMPEDLGGAGFGASALAIVAHELGRTLAPVPFLASAVLATGLLVEAGASPARLEQLAEGKRVAAAVITGDGGFSARPGATFEARQRSGEWRIDGKARHVLHGTAADDLVVVAMVDGKRAIFLIDTSAAGVVIEPEEVLDSTRPMASIALCDVAAEELTANGPVDGLIDRCLRRALAVLSAEQVGACERILEIATEYARTREQFGRPIGSFQAIKHRCADMLVELEFARSASQAAVEWADGGGDDSWRVSMAKAVCSEVLRNAAHSNMQIHGGIGFTWEGSAGLYMKRARTDEVLFGLPGEHWDRVATEAKLF</sequence>
<evidence type="ECO:0000256" key="1">
    <source>
        <dbReference type="ARBA" id="ARBA00001974"/>
    </source>
</evidence>
<accession>J4JVS0</accession>
<evidence type="ECO:0000259" key="7">
    <source>
        <dbReference type="Pfam" id="PF02771"/>
    </source>
</evidence>
<proteinExistence type="inferred from homology"/>
<dbReference type="Pfam" id="PF00441">
    <property type="entry name" value="Acyl-CoA_dh_1"/>
    <property type="match status" value="1"/>
</dbReference>
<dbReference type="InterPro" id="IPR013786">
    <property type="entry name" value="AcylCoA_DH/ox_N"/>
</dbReference>
<evidence type="ECO:0000256" key="5">
    <source>
        <dbReference type="ARBA" id="ARBA00023002"/>
    </source>
</evidence>
<keyword evidence="5" id="KW-0560">Oxidoreductase</keyword>
<evidence type="ECO:0000256" key="4">
    <source>
        <dbReference type="ARBA" id="ARBA00022827"/>
    </source>
</evidence>
<protein>
    <submittedName>
        <fullName evidence="8">Acyl-CoA dehydrogenase domain-containing protein</fullName>
    </submittedName>
</protein>
<dbReference type="InterPro" id="IPR009075">
    <property type="entry name" value="AcylCo_DH/oxidase_C"/>
</dbReference>
<comment type="cofactor">
    <cofactor evidence="1">
        <name>FAD</name>
        <dbReference type="ChEBI" id="CHEBI:57692"/>
    </cofactor>
</comment>
<dbReference type="InterPro" id="IPR009100">
    <property type="entry name" value="AcylCoA_DH/oxidase_NM_dom_sf"/>
</dbReference>
<dbReference type="Proteomes" id="UP000006455">
    <property type="component" value="Unassembled WGS sequence"/>
</dbReference>
<dbReference type="InterPro" id="IPR046373">
    <property type="entry name" value="Acyl-CoA_Oxase/DH_mid-dom_sf"/>
</dbReference>
<dbReference type="Gene3D" id="2.40.110.10">
    <property type="entry name" value="Butyryl-CoA Dehydrogenase, subunit A, domain 2"/>
    <property type="match status" value="1"/>
</dbReference>
<keyword evidence="4" id="KW-0274">FAD</keyword>
<reference evidence="8 9" key="1">
    <citation type="journal article" date="2011" name="J. Bacteriol.">
        <title>Genome sequence of the Mycobacterium colombiense type strain, CECT 3035.</title>
        <authorList>
            <person name="Gonzalez-Perez M."/>
            <person name="Murcia M.I."/>
            <person name="Landsman D."/>
            <person name="Jordan I.K."/>
            <person name="Marino-Ramirez L."/>
        </authorList>
    </citation>
    <scope>NUCLEOTIDE SEQUENCE [LARGE SCALE GENOMIC DNA]</scope>
    <source>
        <strain evidence="8 9">CECT 3035</strain>
    </source>
</reference>
<dbReference type="SUPFAM" id="SSF47203">
    <property type="entry name" value="Acyl-CoA dehydrogenase C-terminal domain-like"/>
    <property type="match status" value="1"/>
</dbReference>
<dbReference type="PANTHER" id="PTHR43884">
    <property type="entry name" value="ACYL-COA DEHYDROGENASE"/>
    <property type="match status" value="1"/>
</dbReference>
<name>J4JVS0_9MYCO</name>
<feature type="domain" description="Acyl-CoA dehydrogenase/oxidase N-terminal" evidence="7">
    <location>
        <begin position="5"/>
        <end position="100"/>
    </location>
</feature>
<evidence type="ECO:0000313" key="9">
    <source>
        <dbReference type="Proteomes" id="UP000006455"/>
    </source>
</evidence>
<comment type="similarity">
    <text evidence="2">Belongs to the acyl-CoA dehydrogenase family.</text>
</comment>
<dbReference type="GO" id="GO:0003995">
    <property type="term" value="F:acyl-CoA dehydrogenase activity"/>
    <property type="evidence" value="ECO:0007669"/>
    <property type="project" value="TreeGrafter"/>
</dbReference>
<feature type="domain" description="Acyl-CoA dehydrogenase/oxidase C-terminal" evidence="6">
    <location>
        <begin position="230"/>
        <end position="350"/>
    </location>
</feature>
<dbReference type="Gene3D" id="1.20.140.10">
    <property type="entry name" value="Butyryl-CoA Dehydrogenase, subunit A, domain 3"/>
    <property type="match status" value="1"/>
</dbReference>
<dbReference type="EMBL" id="AFVW02000002">
    <property type="protein sequence ID" value="EJO89522.1"/>
    <property type="molecule type" value="Genomic_DNA"/>
</dbReference>
<comment type="caution">
    <text evidence="8">The sequence shown here is derived from an EMBL/GenBank/DDBJ whole genome shotgun (WGS) entry which is preliminary data.</text>
</comment>
<dbReference type="InterPro" id="IPR036250">
    <property type="entry name" value="AcylCo_DH-like_C"/>
</dbReference>
<organism evidence="8 9">
    <name type="scientific">Mycobacterium colombiense CECT 3035</name>
    <dbReference type="NCBI Taxonomy" id="1041522"/>
    <lineage>
        <taxon>Bacteria</taxon>
        <taxon>Bacillati</taxon>
        <taxon>Actinomycetota</taxon>
        <taxon>Actinomycetes</taxon>
        <taxon>Mycobacteriales</taxon>
        <taxon>Mycobacteriaceae</taxon>
        <taxon>Mycobacterium</taxon>
        <taxon>Mycobacterium avium complex (MAC)</taxon>
    </lineage>
</organism>
<dbReference type="PANTHER" id="PTHR43884:SF20">
    <property type="entry name" value="ACYL-COA DEHYDROGENASE FADE28"/>
    <property type="match status" value="1"/>
</dbReference>
<dbReference type="InterPro" id="IPR037069">
    <property type="entry name" value="AcylCoA_DH/ox_N_sf"/>
</dbReference>
<dbReference type="GO" id="GO:0050660">
    <property type="term" value="F:flavin adenine dinucleotide binding"/>
    <property type="evidence" value="ECO:0007669"/>
    <property type="project" value="InterPro"/>
</dbReference>
<dbReference type="Gene3D" id="1.10.540.10">
    <property type="entry name" value="Acyl-CoA dehydrogenase/oxidase, N-terminal domain"/>
    <property type="match status" value="1"/>
</dbReference>
<evidence type="ECO:0000256" key="2">
    <source>
        <dbReference type="ARBA" id="ARBA00009347"/>
    </source>
</evidence>
<dbReference type="SUPFAM" id="SSF56645">
    <property type="entry name" value="Acyl-CoA dehydrogenase NM domain-like"/>
    <property type="match status" value="1"/>
</dbReference>
<evidence type="ECO:0000313" key="8">
    <source>
        <dbReference type="EMBL" id="EJO89522.1"/>
    </source>
</evidence>
<dbReference type="CDD" id="cd00567">
    <property type="entry name" value="ACAD"/>
    <property type="match status" value="1"/>
</dbReference>
<evidence type="ECO:0000259" key="6">
    <source>
        <dbReference type="Pfam" id="PF00441"/>
    </source>
</evidence>
<dbReference type="AlphaFoldDB" id="J4JVS0"/>
<dbReference type="Pfam" id="PF02771">
    <property type="entry name" value="Acyl-CoA_dh_N"/>
    <property type="match status" value="1"/>
</dbReference>
<gene>
    <name evidence="8" type="ORF">MCOL_V205015</name>
</gene>
<dbReference type="STRING" id="1041522.GCA_002105755_02077"/>
<keyword evidence="3" id="KW-0285">Flavoprotein</keyword>
<dbReference type="eggNOG" id="COG1960">
    <property type="taxonomic scope" value="Bacteria"/>
</dbReference>
<evidence type="ECO:0000256" key="3">
    <source>
        <dbReference type="ARBA" id="ARBA00022630"/>
    </source>
</evidence>